<dbReference type="PANTHER" id="PTHR34512">
    <property type="entry name" value="CELL SURFACE PROTEIN"/>
    <property type="match status" value="1"/>
</dbReference>
<dbReference type="Gene3D" id="2.60.40.3440">
    <property type="match status" value="1"/>
</dbReference>
<evidence type="ECO:0000256" key="1">
    <source>
        <dbReference type="SAM" id="MobiDB-lite"/>
    </source>
</evidence>
<dbReference type="InterPro" id="IPR011047">
    <property type="entry name" value="Quinoprotein_ADH-like_sf"/>
</dbReference>
<evidence type="ECO:0000313" key="5">
    <source>
        <dbReference type="Proteomes" id="UP000235116"/>
    </source>
</evidence>
<dbReference type="SUPFAM" id="SSF63829">
    <property type="entry name" value="Calcium-dependent phosphotriesterase"/>
    <property type="match status" value="1"/>
</dbReference>
<proteinExistence type="predicted"/>
<keyword evidence="5" id="KW-1185">Reference proteome</keyword>
<evidence type="ECO:0000256" key="2">
    <source>
        <dbReference type="SAM" id="SignalP"/>
    </source>
</evidence>
<sequence>MKTQTHALISKGMLVAVAFGLAACKPTTTDINQVVPAGSSQAISLNAKDLDSSSFTYQVSQPEHGTLSGTAPNLMYTPTAGYSGWDRFTYTASHGDAVSRETQVSLFVEESAAPDWITLQGNASHDGYVPITLNADDFSLLWQTDLGSTSYQPPVSNGQHLFIVADQTLQALRTRNGSKAWQHRFSSAVTSVNPPAYAANSVLLQVGQECSSCTNKPFLYSFNASTGAQQFASMFSAQWEDYLAPTPFDDTVYVNAGAFGGLQAFDLSSGTSLWFTELPQFDSWTPAVNADWVTGYMDGALHLLDRHSGSVLGSITDPDYSWHGYDVEYAPVLTSQGNAIVAEQGRLLNFNLNQMTLDWQLSEEFSAQPAYADGTVYAINNGSSVQAIAATDQRILWQWDAPTNATGAIIVTRNLILISTATTTHALDRASGAEHWQFNSGGHLLLGSDHVLYILSDEGRLSAINTQPDYDGDGLPTWWERRYGLDPYFTDDANTDTDGDLLTNSQEYAHYSNPLLADSDGDELSDYDEVSVHGTQADLPDTDGDKMSDGWEARHQLLPNDPTDANLDPDGDTSSNHEESLADTDPNDPTSTPPYLEFGSFSFEDPQLPTGWETDGSPDWSLSTSLASDGNQALRQAPDSDGSIIWSGFFAGNNVQIQAASNCISFNSLLQIDTGQETFSFTLLAPGWSTFTFPVARGFNRIRFHADSNCTVYLDNVQVSRRTGWSAQSGAFLTIYDESLRLYSADGQVMREVAVPPAGGCCDYPRDLTLLDDGRIAVFNGTFSPQLSLYNPATHRWTHLQAEDWSLINNGTYGGIASSGDYVYVGNMRNARYNRGGLIRFDAITGQVTYFAEDDYIDLTLGLDGVLYALDDRGTTVHAFDLESLSLMNSTGINQARAIAVDANGTLYSATWGGLIQRHNVDGTIDTSLNVGGSLYDLNLREDGLLLASDRNGRLFSTSTDLSTFINIVATNAADFVEVVPPAATSSSVARALHAVAPNTQNSLTSNGTPDPDSFDEQGFSNSPLGPVRR</sequence>
<feature type="compositionally biased region" description="Polar residues" evidence="1">
    <location>
        <begin position="1000"/>
        <end position="1009"/>
    </location>
</feature>
<dbReference type="Proteomes" id="UP000235116">
    <property type="component" value="Chromosome"/>
</dbReference>
<dbReference type="Gene3D" id="2.130.10.10">
    <property type="entry name" value="YVTN repeat-like/Quinoprotein amine dehydrogenase"/>
    <property type="match status" value="3"/>
</dbReference>
<feature type="region of interest" description="Disordered" evidence="1">
    <location>
        <begin position="555"/>
        <end position="620"/>
    </location>
</feature>
<feature type="region of interest" description="Disordered" evidence="1">
    <location>
        <begin position="1000"/>
        <end position="1030"/>
    </location>
</feature>
<evidence type="ECO:0000313" key="4">
    <source>
        <dbReference type="EMBL" id="AUM13436.1"/>
    </source>
</evidence>
<protein>
    <recommendedName>
        <fullName evidence="3">Pyrrolo-quinoline quinone repeat domain-containing protein</fullName>
    </recommendedName>
</protein>
<evidence type="ECO:0000259" key="3">
    <source>
        <dbReference type="Pfam" id="PF13360"/>
    </source>
</evidence>
<reference evidence="5" key="1">
    <citation type="submission" date="2017-08" db="EMBL/GenBank/DDBJ databases">
        <title>Direct submision.</title>
        <authorList>
            <person name="Kim S.-J."/>
            <person name="Rhee S.-K."/>
        </authorList>
    </citation>
    <scope>NUCLEOTIDE SEQUENCE [LARGE SCALE GENOMIC DNA]</scope>
    <source>
        <strain evidence="5">GI5</strain>
    </source>
</reference>
<dbReference type="PANTHER" id="PTHR34512:SF30">
    <property type="entry name" value="OUTER MEMBRANE PROTEIN ASSEMBLY FACTOR BAMB"/>
    <property type="match status" value="1"/>
</dbReference>
<accession>A0A2K9LM56</accession>
<dbReference type="Pfam" id="PF17963">
    <property type="entry name" value="Big_9"/>
    <property type="match status" value="1"/>
</dbReference>
<feature type="signal peptide" evidence="2">
    <location>
        <begin position="1"/>
        <end position="22"/>
    </location>
</feature>
<dbReference type="RefSeq" id="WP_101894814.1">
    <property type="nucleotide sequence ID" value="NZ_CP022684.1"/>
</dbReference>
<dbReference type="SUPFAM" id="SSF50998">
    <property type="entry name" value="Quinoprotein alcohol dehydrogenase-like"/>
    <property type="match status" value="2"/>
</dbReference>
<gene>
    <name evidence="4" type="ORF">Kalk_13840</name>
</gene>
<dbReference type="InterPro" id="IPR015943">
    <property type="entry name" value="WD40/YVTN_repeat-like_dom_sf"/>
</dbReference>
<dbReference type="InterPro" id="IPR002372">
    <property type="entry name" value="PQQ_rpt_dom"/>
</dbReference>
<dbReference type="Pfam" id="PF13360">
    <property type="entry name" value="PQQ_2"/>
    <property type="match status" value="1"/>
</dbReference>
<dbReference type="EMBL" id="CP022684">
    <property type="protein sequence ID" value="AUM13436.1"/>
    <property type="molecule type" value="Genomic_DNA"/>
</dbReference>
<dbReference type="AlphaFoldDB" id="A0A2K9LM56"/>
<keyword evidence="2" id="KW-0732">Signal</keyword>
<feature type="chain" id="PRO_5014623123" description="Pyrrolo-quinoline quinone repeat domain-containing protein" evidence="2">
    <location>
        <begin position="23"/>
        <end position="1030"/>
    </location>
</feature>
<feature type="domain" description="Pyrrolo-quinoline quinone repeat" evidence="3">
    <location>
        <begin position="132"/>
        <end position="310"/>
    </location>
</feature>
<dbReference type="OrthoDB" id="5378341at2"/>
<organism evidence="4 5">
    <name type="scientific">Ketobacter alkanivorans</name>
    <dbReference type="NCBI Taxonomy" id="1917421"/>
    <lineage>
        <taxon>Bacteria</taxon>
        <taxon>Pseudomonadati</taxon>
        <taxon>Pseudomonadota</taxon>
        <taxon>Gammaproteobacteria</taxon>
        <taxon>Pseudomonadales</taxon>
        <taxon>Ketobacteraceae</taxon>
        <taxon>Ketobacter</taxon>
    </lineage>
</organism>
<dbReference type="KEGG" id="kak:Kalk_13840"/>
<dbReference type="PROSITE" id="PS51257">
    <property type="entry name" value="PROKAR_LIPOPROTEIN"/>
    <property type="match status" value="1"/>
</dbReference>
<name>A0A2K9LM56_9GAMM</name>